<dbReference type="SUPFAM" id="SSF89550">
    <property type="entry name" value="PHP domain-like"/>
    <property type="match status" value="1"/>
</dbReference>
<keyword evidence="5" id="KW-1185">Reference proteome</keyword>
<dbReference type="PANTHER" id="PTHR13031">
    <property type="entry name" value="RIBONUCLEASE P SUBUNIT P30"/>
    <property type="match status" value="1"/>
</dbReference>
<keyword evidence="3" id="KW-0819">tRNA processing</keyword>
<dbReference type="Proteomes" id="UP000593567">
    <property type="component" value="Unassembled WGS sequence"/>
</dbReference>
<gene>
    <name evidence="4" type="ORF">EB796_004557</name>
</gene>
<evidence type="ECO:0000256" key="3">
    <source>
        <dbReference type="ARBA" id="ARBA00022694"/>
    </source>
</evidence>
<sequence>MSAPCDLRASVTSNKIFPEDYILQAIKLGYKTIAVDQTITLAQLEKVHGKFQFPVIQAPQSFLDKLSKLEGGSSVKILSRVTVEYSAQTRFHKQIKPALEKFDIIAARPQDDKALERLLDEEIDIISLDGGLKSAYFLKKELIKKVMVKDLVFELEYAPCVSDSSVMGNTIQLAQDLLTFCKGKNLILSSGHSNPLYIRGPYDVINLAVLFGLPTNLAKETVFGGALNVVKYAEGRKSLSVNIDINQRKV</sequence>
<dbReference type="OrthoDB" id="17948at2759"/>
<evidence type="ECO:0000313" key="5">
    <source>
        <dbReference type="Proteomes" id="UP000593567"/>
    </source>
</evidence>
<dbReference type="Gene3D" id="3.20.20.140">
    <property type="entry name" value="Metal-dependent hydrolases"/>
    <property type="match status" value="1"/>
</dbReference>
<evidence type="ECO:0000256" key="2">
    <source>
        <dbReference type="ARBA" id="ARBA00007331"/>
    </source>
</evidence>
<comment type="subcellular location">
    <subcellularLocation>
        <location evidence="1">Nucleus</location>
    </subcellularLocation>
</comment>
<dbReference type="GO" id="GO:0003723">
    <property type="term" value="F:RNA binding"/>
    <property type="evidence" value="ECO:0007669"/>
    <property type="project" value="TreeGrafter"/>
</dbReference>
<dbReference type="EMBL" id="VXIV02000616">
    <property type="protein sequence ID" value="KAF6037149.1"/>
    <property type="molecule type" value="Genomic_DNA"/>
</dbReference>
<dbReference type="InterPro" id="IPR016195">
    <property type="entry name" value="Pol/histidinol_Pase-like"/>
</dbReference>
<reference evidence="4" key="1">
    <citation type="submission" date="2020-06" db="EMBL/GenBank/DDBJ databases">
        <title>Draft genome of Bugula neritina, a colonial animal packing powerful symbionts and potential medicines.</title>
        <authorList>
            <person name="Rayko M."/>
        </authorList>
    </citation>
    <scope>NUCLEOTIDE SEQUENCE [LARGE SCALE GENOMIC DNA]</scope>
    <source>
        <strain evidence="4">Kwan_BN1</strain>
    </source>
</reference>
<evidence type="ECO:0000256" key="1">
    <source>
        <dbReference type="ARBA" id="ARBA00004123"/>
    </source>
</evidence>
<proteinExistence type="inferred from homology"/>
<comment type="similarity">
    <text evidence="2">Belongs to the eukaryotic/archaeal RNase P protein component 3 family.</text>
</comment>
<dbReference type="InterPro" id="IPR002738">
    <property type="entry name" value="RNase_P_p30"/>
</dbReference>
<organism evidence="4 5">
    <name type="scientific">Bugula neritina</name>
    <name type="common">Brown bryozoan</name>
    <name type="synonym">Sertularia neritina</name>
    <dbReference type="NCBI Taxonomy" id="10212"/>
    <lineage>
        <taxon>Eukaryota</taxon>
        <taxon>Metazoa</taxon>
        <taxon>Spiralia</taxon>
        <taxon>Lophotrochozoa</taxon>
        <taxon>Bryozoa</taxon>
        <taxon>Gymnolaemata</taxon>
        <taxon>Cheilostomatida</taxon>
        <taxon>Flustrina</taxon>
        <taxon>Buguloidea</taxon>
        <taxon>Bugulidae</taxon>
        <taxon>Bugula</taxon>
    </lineage>
</organism>
<dbReference type="GO" id="GO:0008033">
    <property type="term" value="P:tRNA processing"/>
    <property type="evidence" value="ECO:0007669"/>
    <property type="project" value="UniProtKB-KW"/>
</dbReference>
<comment type="caution">
    <text evidence="4">The sequence shown here is derived from an EMBL/GenBank/DDBJ whole genome shotgun (WGS) entry which is preliminary data.</text>
</comment>
<dbReference type="Pfam" id="PF01876">
    <property type="entry name" value="RNase_P_p30"/>
    <property type="match status" value="1"/>
</dbReference>
<dbReference type="AlphaFoldDB" id="A0A7J7KEU1"/>
<protein>
    <submittedName>
        <fullName evidence="4">RPP30</fullName>
    </submittedName>
</protein>
<dbReference type="PANTHER" id="PTHR13031:SF0">
    <property type="entry name" value="RIBONUCLEASE P PROTEIN SUBUNIT P30"/>
    <property type="match status" value="1"/>
</dbReference>
<accession>A0A7J7KEU1</accession>
<name>A0A7J7KEU1_BUGNE</name>
<dbReference type="GO" id="GO:0005655">
    <property type="term" value="C:nucleolar ribonuclease P complex"/>
    <property type="evidence" value="ECO:0007669"/>
    <property type="project" value="TreeGrafter"/>
</dbReference>
<evidence type="ECO:0000313" key="4">
    <source>
        <dbReference type="EMBL" id="KAF6037149.1"/>
    </source>
</evidence>